<evidence type="ECO:0000313" key="2">
    <source>
        <dbReference type="EMBL" id="MFF4771761.1"/>
    </source>
</evidence>
<sequence length="160" mass="16438">MRRILIAAAIAALTTTTAAACGQGAGEPAFKGALTTAGTAPEAVVATSPTAPPVYVKNLYGAEQGGRDDSRPANLVLSEFSSMNGITWTSWEPDRAVGTGGLSGNWCLPGCLENRYEATVTLSGVTTVKGTRYFTRFTVDGDFPKPADPADALAGSLPTP</sequence>
<dbReference type="EMBL" id="JBIAXI010000002">
    <property type="protein sequence ID" value="MFF4771761.1"/>
    <property type="molecule type" value="Genomic_DNA"/>
</dbReference>
<accession>A0ABW6UXI6</accession>
<name>A0ABW6UXI6_MICFU</name>
<gene>
    <name evidence="2" type="ORF">ACFY05_02770</name>
</gene>
<keyword evidence="1" id="KW-0732">Signal</keyword>
<comment type="caution">
    <text evidence="2">The sequence shown here is derived from an EMBL/GenBank/DDBJ whole genome shotgun (WGS) entry which is preliminary data.</text>
</comment>
<keyword evidence="3" id="KW-1185">Reference proteome</keyword>
<protein>
    <submittedName>
        <fullName evidence="2">Uncharacterized protein</fullName>
    </submittedName>
</protein>
<feature type="chain" id="PRO_5047267117" evidence="1">
    <location>
        <begin position="21"/>
        <end position="160"/>
    </location>
</feature>
<feature type="signal peptide" evidence="1">
    <location>
        <begin position="1"/>
        <end position="20"/>
    </location>
</feature>
<dbReference type="RefSeq" id="WP_066935054.1">
    <property type="nucleotide sequence ID" value="NZ_BBYK01000039.1"/>
</dbReference>
<evidence type="ECO:0000256" key="1">
    <source>
        <dbReference type="SAM" id="SignalP"/>
    </source>
</evidence>
<proteinExistence type="predicted"/>
<reference evidence="2 3" key="1">
    <citation type="submission" date="2024-10" db="EMBL/GenBank/DDBJ databases">
        <title>The Natural Products Discovery Center: Release of the First 8490 Sequenced Strains for Exploring Actinobacteria Biosynthetic Diversity.</title>
        <authorList>
            <person name="Kalkreuter E."/>
            <person name="Kautsar S.A."/>
            <person name="Yang D."/>
            <person name="Bader C.D."/>
            <person name="Teijaro C.N."/>
            <person name="Fluegel L."/>
            <person name="Davis C.M."/>
            <person name="Simpson J.R."/>
            <person name="Lauterbach L."/>
            <person name="Steele A.D."/>
            <person name="Gui C."/>
            <person name="Meng S."/>
            <person name="Li G."/>
            <person name="Viehrig K."/>
            <person name="Ye F."/>
            <person name="Su P."/>
            <person name="Kiefer A.F."/>
            <person name="Nichols A."/>
            <person name="Cepeda A.J."/>
            <person name="Yan W."/>
            <person name="Fan B."/>
            <person name="Jiang Y."/>
            <person name="Adhikari A."/>
            <person name="Zheng C.-J."/>
            <person name="Schuster L."/>
            <person name="Cowan T.M."/>
            <person name="Smanski M.J."/>
            <person name="Chevrette M.G."/>
            <person name="De Carvalho L.P.S."/>
            <person name="Shen B."/>
        </authorList>
    </citation>
    <scope>NUCLEOTIDE SEQUENCE [LARGE SCALE GENOMIC DNA]</scope>
    <source>
        <strain evidence="2 3">NPDC001281</strain>
    </source>
</reference>
<evidence type="ECO:0000313" key="3">
    <source>
        <dbReference type="Proteomes" id="UP001602119"/>
    </source>
</evidence>
<dbReference type="Proteomes" id="UP001602119">
    <property type="component" value="Unassembled WGS sequence"/>
</dbReference>
<organism evidence="2 3">
    <name type="scientific">Microtetraspora fusca</name>
    <dbReference type="NCBI Taxonomy" id="1997"/>
    <lineage>
        <taxon>Bacteria</taxon>
        <taxon>Bacillati</taxon>
        <taxon>Actinomycetota</taxon>
        <taxon>Actinomycetes</taxon>
        <taxon>Streptosporangiales</taxon>
        <taxon>Streptosporangiaceae</taxon>
        <taxon>Microtetraspora</taxon>
    </lineage>
</organism>
<dbReference type="PROSITE" id="PS51257">
    <property type="entry name" value="PROKAR_LIPOPROTEIN"/>
    <property type="match status" value="1"/>
</dbReference>